<dbReference type="EMBL" id="VIEB01000491">
    <property type="protein sequence ID" value="TQD89099.1"/>
    <property type="molecule type" value="Genomic_DNA"/>
</dbReference>
<proteinExistence type="predicted"/>
<accession>A0A540LRZ4</accession>
<dbReference type="AlphaFoldDB" id="A0A540LRZ4"/>
<dbReference type="Proteomes" id="UP000315295">
    <property type="component" value="Unassembled WGS sequence"/>
</dbReference>
<evidence type="ECO:0000313" key="2">
    <source>
        <dbReference type="EMBL" id="TQD89099.1"/>
    </source>
</evidence>
<organism evidence="2 3">
    <name type="scientific">Malus baccata</name>
    <name type="common">Siberian crab apple</name>
    <name type="synonym">Pyrus baccata</name>
    <dbReference type="NCBI Taxonomy" id="106549"/>
    <lineage>
        <taxon>Eukaryota</taxon>
        <taxon>Viridiplantae</taxon>
        <taxon>Streptophyta</taxon>
        <taxon>Embryophyta</taxon>
        <taxon>Tracheophyta</taxon>
        <taxon>Spermatophyta</taxon>
        <taxon>Magnoliopsida</taxon>
        <taxon>eudicotyledons</taxon>
        <taxon>Gunneridae</taxon>
        <taxon>Pentapetalae</taxon>
        <taxon>rosids</taxon>
        <taxon>fabids</taxon>
        <taxon>Rosales</taxon>
        <taxon>Rosaceae</taxon>
        <taxon>Amygdaloideae</taxon>
        <taxon>Maleae</taxon>
        <taxon>Malus</taxon>
    </lineage>
</organism>
<keyword evidence="3" id="KW-1185">Reference proteome</keyword>
<comment type="caution">
    <text evidence="2">The sequence shown here is derived from an EMBL/GenBank/DDBJ whole genome shotgun (WGS) entry which is preliminary data.</text>
</comment>
<sequence length="65" mass="7199">MHSNVTISEANGKSLQENLESESLYQRPNKLHNSSGLNLLSRAWCPCRSRPGDLGVCLVGRDLVF</sequence>
<name>A0A540LRZ4_MALBA</name>
<evidence type="ECO:0000313" key="3">
    <source>
        <dbReference type="Proteomes" id="UP000315295"/>
    </source>
</evidence>
<gene>
    <name evidence="2" type="ORF">C1H46_025326</name>
</gene>
<evidence type="ECO:0000256" key="1">
    <source>
        <dbReference type="SAM" id="MobiDB-lite"/>
    </source>
</evidence>
<feature type="region of interest" description="Disordered" evidence="1">
    <location>
        <begin position="1"/>
        <end position="27"/>
    </location>
</feature>
<reference evidence="2 3" key="1">
    <citation type="journal article" date="2019" name="G3 (Bethesda)">
        <title>Sequencing of a Wild Apple (Malus baccata) Genome Unravels the Differences Between Cultivated and Wild Apple Species Regarding Disease Resistance and Cold Tolerance.</title>
        <authorList>
            <person name="Chen X."/>
        </authorList>
    </citation>
    <scope>NUCLEOTIDE SEQUENCE [LARGE SCALE GENOMIC DNA]</scope>
    <source>
        <strain evidence="3">cv. Shandingzi</strain>
        <tissue evidence="2">Leaves</tissue>
    </source>
</reference>
<protein>
    <submittedName>
        <fullName evidence="2">Uncharacterized protein</fullName>
    </submittedName>
</protein>